<protein>
    <submittedName>
        <fullName evidence="1">Uncharacterized protein</fullName>
    </submittedName>
</protein>
<proteinExistence type="predicted"/>
<reference evidence="2" key="1">
    <citation type="journal article" date="2019" name="Int. J. Syst. Evol. Microbiol.">
        <title>The Global Catalogue of Microorganisms (GCM) 10K type strain sequencing project: providing services to taxonomists for standard genome sequencing and annotation.</title>
        <authorList>
            <consortium name="The Broad Institute Genomics Platform"/>
            <consortium name="The Broad Institute Genome Sequencing Center for Infectious Disease"/>
            <person name="Wu L."/>
            <person name="Ma J."/>
        </authorList>
    </citation>
    <scope>NUCLEOTIDE SEQUENCE [LARGE SCALE GENOMIC DNA]</scope>
    <source>
        <strain evidence="2">CGMCC 4.7248</strain>
    </source>
</reference>
<sequence>MPGAAEFVGVTRVVVTGGRVTVKEDAARVEATKCVVLLTRMDGSSTPVDAEALSEALLAEYDELPARHAPVHGELYDPGRNST</sequence>
<organism evidence="1 2">
    <name type="scientific">Streptomyces bullii</name>
    <dbReference type="NCBI Taxonomy" id="349910"/>
    <lineage>
        <taxon>Bacteria</taxon>
        <taxon>Bacillati</taxon>
        <taxon>Actinomycetota</taxon>
        <taxon>Actinomycetes</taxon>
        <taxon>Kitasatosporales</taxon>
        <taxon>Streptomycetaceae</taxon>
        <taxon>Streptomyces</taxon>
    </lineage>
</organism>
<dbReference type="Proteomes" id="UP001596154">
    <property type="component" value="Unassembled WGS sequence"/>
</dbReference>
<keyword evidence="2" id="KW-1185">Reference proteome</keyword>
<comment type="caution">
    <text evidence="1">The sequence shown here is derived from an EMBL/GenBank/DDBJ whole genome shotgun (WGS) entry which is preliminary data.</text>
</comment>
<gene>
    <name evidence="1" type="ORF">ACFPZJ_33290</name>
</gene>
<evidence type="ECO:0000313" key="1">
    <source>
        <dbReference type="EMBL" id="MFC5638552.1"/>
    </source>
</evidence>
<evidence type="ECO:0000313" key="2">
    <source>
        <dbReference type="Proteomes" id="UP001596154"/>
    </source>
</evidence>
<dbReference type="Gene3D" id="2.70.98.50">
    <property type="entry name" value="putative glycoside hydrolase family protein from bacillus halodurans"/>
    <property type="match status" value="1"/>
</dbReference>
<dbReference type="RefSeq" id="WP_381029607.1">
    <property type="nucleotide sequence ID" value="NZ_JBHSNY010000013.1"/>
</dbReference>
<accession>A0ABW0V108</accession>
<name>A0ABW0V108_9ACTN</name>
<dbReference type="EMBL" id="JBHSNY010000013">
    <property type="protein sequence ID" value="MFC5638552.1"/>
    <property type="molecule type" value="Genomic_DNA"/>
</dbReference>